<dbReference type="EMBL" id="NTFI01000005">
    <property type="protein sequence ID" value="PHQ24615.1"/>
    <property type="molecule type" value="Genomic_DNA"/>
</dbReference>
<sequence>MAGPPNNNELFTDLTEALAMACSVVCAAVIIKDEDSPSHFVGDPEAAKLLITLDSVQATLADGIPRTETPPFDTALAETAFIAVEALSIPHPQSQSSVIVFAGKHLIDCERAVALVHALTTEIANELMAPSPT</sequence>
<dbReference type="AlphaFoldDB" id="A0A2G1VCX7"/>
<evidence type="ECO:0000313" key="2">
    <source>
        <dbReference type="Proteomes" id="UP000229044"/>
    </source>
</evidence>
<evidence type="ECO:0008006" key="3">
    <source>
        <dbReference type="Google" id="ProtNLM"/>
    </source>
</evidence>
<dbReference type="RefSeq" id="WP_099619391.1">
    <property type="nucleotide sequence ID" value="NZ_KZ319341.1"/>
</dbReference>
<name>A0A2G1VCX7_9GAMM</name>
<dbReference type="OrthoDB" id="8416215at2"/>
<evidence type="ECO:0000313" key="1">
    <source>
        <dbReference type="EMBL" id="PHQ24615.1"/>
    </source>
</evidence>
<gene>
    <name evidence="1" type="ORF">CLH62_17145</name>
</gene>
<reference evidence="1 2" key="1">
    <citation type="submission" date="2017-09" db="EMBL/GenBank/DDBJ databases">
        <title>The draft genome sequences of Marinobacter guineae M3B.</title>
        <authorList>
            <person name="Cao J."/>
        </authorList>
    </citation>
    <scope>NUCLEOTIDE SEQUENCE [LARGE SCALE GENOMIC DNA]</scope>
    <source>
        <strain evidence="1 2">M3B</strain>
    </source>
</reference>
<organism evidence="1 2">
    <name type="scientific">Marinobacter guineae</name>
    <dbReference type="NCBI Taxonomy" id="432303"/>
    <lineage>
        <taxon>Bacteria</taxon>
        <taxon>Pseudomonadati</taxon>
        <taxon>Pseudomonadota</taxon>
        <taxon>Gammaproteobacteria</taxon>
        <taxon>Pseudomonadales</taxon>
        <taxon>Marinobacteraceae</taxon>
        <taxon>Marinobacter</taxon>
    </lineage>
</organism>
<proteinExistence type="predicted"/>
<accession>A0A2G1VCX7</accession>
<protein>
    <recommendedName>
        <fullName evidence="3">Roadblock/LAMTOR2 domain-containing protein</fullName>
    </recommendedName>
</protein>
<comment type="caution">
    <text evidence="1">The sequence shown here is derived from an EMBL/GenBank/DDBJ whole genome shotgun (WGS) entry which is preliminary data.</text>
</comment>
<keyword evidence="2" id="KW-1185">Reference proteome</keyword>
<dbReference type="Proteomes" id="UP000229044">
    <property type="component" value="Unassembled WGS sequence"/>
</dbReference>